<dbReference type="Proteomes" id="UP001327560">
    <property type="component" value="Chromosome 4"/>
</dbReference>
<dbReference type="AlphaFoldDB" id="A0AAQ3KEA9"/>
<evidence type="ECO:0000313" key="3">
    <source>
        <dbReference type="EMBL" id="WOL05750.1"/>
    </source>
</evidence>
<dbReference type="GO" id="GO:0006511">
    <property type="term" value="P:ubiquitin-dependent protein catabolic process"/>
    <property type="evidence" value="ECO:0007669"/>
    <property type="project" value="TreeGrafter"/>
</dbReference>
<dbReference type="SUPFAM" id="SSF56204">
    <property type="entry name" value="Hect, E3 ligase catalytic domain"/>
    <property type="match status" value="1"/>
</dbReference>
<dbReference type="PANTHER" id="PTHR11254">
    <property type="entry name" value="HECT DOMAIN UBIQUITIN-PROTEIN LIGASE"/>
    <property type="match status" value="1"/>
</dbReference>
<dbReference type="Gene3D" id="3.90.1750.10">
    <property type="entry name" value="Hect, E3 ligase catalytic domains"/>
    <property type="match status" value="1"/>
</dbReference>
<name>A0AAQ3KEA9_9LILI</name>
<keyword evidence="1" id="KW-0808">Transferase</keyword>
<dbReference type="GO" id="GO:0061630">
    <property type="term" value="F:ubiquitin protein ligase activity"/>
    <property type="evidence" value="ECO:0007669"/>
    <property type="project" value="TreeGrafter"/>
</dbReference>
<gene>
    <name evidence="3" type="ORF">Cni_G14481</name>
</gene>
<evidence type="ECO:0000256" key="2">
    <source>
        <dbReference type="SAM" id="MobiDB-lite"/>
    </source>
</evidence>
<dbReference type="GO" id="GO:0000209">
    <property type="term" value="P:protein polyubiquitination"/>
    <property type="evidence" value="ECO:0007669"/>
    <property type="project" value="TreeGrafter"/>
</dbReference>
<feature type="compositionally biased region" description="Polar residues" evidence="2">
    <location>
        <begin position="21"/>
        <end position="36"/>
    </location>
</feature>
<evidence type="ECO:0000256" key="1">
    <source>
        <dbReference type="ARBA" id="ARBA00022679"/>
    </source>
</evidence>
<dbReference type="EMBL" id="CP136893">
    <property type="protein sequence ID" value="WOL05750.1"/>
    <property type="molecule type" value="Genomic_DNA"/>
</dbReference>
<keyword evidence="4" id="KW-1185">Reference proteome</keyword>
<evidence type="ECO:0000313" key="4">
    <source>
        <dbReference type="Proteomes" id="UP001327560"/>
    </source>
</evidence>
<organism evidence="3 4">
    <name type="scientific">Canna indica</name>
    <name type="common">Indian-shot</name>
    <dbReference type="NCBI Taxonomy" id="4628"/>
    <lineage>
        <taxon>Eukaryota</taxon>
        <taxon>Viridiplantae</taxon>
        <taxon>Streptophyta</taxon>
        <taxon>Embryophyta</taxon>
        <taxon>Tracheophyta</taxon>
        <taxon>Spermatophyta</taxon>
        <taxon>Magnoliopsida</taxon>
        <taxon>Liliopsida</taxon>
        <taxon>Zingiberales</taxon>
        <taxon>Cannaceae</taxon>
        <taxon>Canna</taxon>
    </lineage>
</organism>
<dbReference type="InterPro" id="IPR035983">
    <property type="entry name" value="Hect_E3_ubiquitin_ligase"/>
</dbReference>
<dbReference type="PANTHER" id="PTHR11254:SF424">
    <property type="entry name" value="E3 UBIQUITIN-PROTEIN LIGASE UPL5"/>
    <property type="match status" value="1"/>
</dbReference>
<dbReference type="InterPro" id="IPR050409">
    <property type="entry name" value="E3_ubiq-protein_ligase"/>
</dbReference>
<sequence>MVEEFVAKNNGKKNTKECTGKLSQRSSSTTNANGSTLVKEEDIGDVTYDTNELVWEEASSVDPLHLKYFSFSGRVIALALMHKVQVGIVFDHVFFLQLSERSVTSISEQVAHFAKGRHRQGSGAAAGETVKGATMAVGDLRRSVKRRGTEKRQPQGRRRSICSLLLRLLLSLLGEIDVLPPIGLGLCLHHFLLNLIEGSGDGGVAYDLGALD</sequence>
<reference evidence="3 4" key="1">
    <citation type="submission" date="2023-10" db="EMBL/GenBank/DDBJ databases">
        <title>Chromosome-scale genome assembly provides insights into flower coloration mechanisms of Canna indica.</title>
        <authorList>
            <person name="Li C."/>
        </authorList>
    </citation>
    <scope>NUCLEOTIDE SEQUENCE [LARGE SCALE GENOMIC DNA]</scope>
    <source>
        <tissue evidence="3">Flower</tissue>
    </source>
</reference>
<dbReference type="GO" id="GO:0005737">
    <property type="term" value="C:cytoplasm"/>
    <property type="evidence" value="ECO:0007669"/>
    <property type="project" value="TreeGrafter"/>
</dbReference>
<accession>A0AAQ3KEA9</accession>
<feature type="region of interest" description="Disordered" evidence="2">
    <location>
        <begin position="1"/>
        <end position="36"/>
    </location>
</feature>
<protein>
    <submittedName>
        <fullName evidence="3">Uncharacterized protein</fullName>
    </submittedName>
</protein>
<proteinExistence type="predicted"/>